<feature type="region of interest" description="Disordered" evidence="7">
    <location>
        <begin position="939"/>
        <end position="990"/>
    </location>
</feature>
<dbReference type="GO" id="GO:0030244">
    <property type="term" value="P:cellulose biosynthetic process"/>
    <property type="evidence" value="ECO:0007669"/>
    <property type="project" value="UniProtKB-KW"/>
</dbReference>
<organism evidence="10 11">
    <name type="scientific">Burkholderia pseudomultivorans</name>
    <dbReference type="NCBI Taxonomy" id="1207504"/>
    <lineage>
        <taxon>Bacteria</taxon>
        <taxon>Pseudomonadati</taxon>
        <taxon>Pseudomonadota</taxon>
        <taxon>Betaproteobacteria</taxon>
        <taxon>Burkholderiales</taxon>
        <taxon>Burkholderiaceae</taxon>
        <taxon>Burkholderia</taxon>
        <taxon>Burkholderia cepacia complex</taxon>
    </lineage>
</organism>
<dbReference type="RefSeq" id="WP_060295766.1">
    <property type="nucleotide sequence ID" value="NZ_LPJX01000001.1"/>
</dbReference>
<comment type="caution">
    <text evidence="10">The sequence shown here is derived from an EMBL/GenBank/DDBJ whole genome shotgun (WGS) entry which is preliminary data.</text>
</comment>
<reference evidence="10 11" key="1">
    <citation type="submission" date="2015-11" db="EMBL/GenBank/DDBJ databases">
        <title>Expanding the genomic diversity of Burkholderia species for the development of highly accurate diagnostics.</title>
        <authorList>
            <person name="Sahl J."/>
            <person name="Keim P."/>
            <person name="Wagner D."/>
        </authorList>
    </citation>
    <scope>NUCLEOTIDE SEQUENCE [LARGE SCALE GENOMIC DNA]</scope>
    <source>
        <strain evidence="10 11">MSMB574WGS</strain>
    </source>
</reference>
<proteinExistence type="predicted"/>
<keyword evidence="3" id="KW-0677">Repeat</keyword>
<dbReference type="Pfam" id="PF05420">
    <property type="entry name" value="BCSC_C"/>
    <property type="match status" value="1"/>
</dbReference>
<dbReference type="Pfam" id="PF14559">
    <property type="entry name" value="TPR_19"/>
    <property type="match status" value="1"/>
</dbReference>
<evidence type="ECO:0000256" key="6">
    <source>
        <dbReference type="PROSITE-ProRule" id="PRU00339"/>
    </source>
</evidence>
<feature type="chain" id="PRO_5007291454" evidence="8">
    <location>
        <begin position="32"/>
        <end position="1501"/>
    </location>
</feature>
<evidence type="ECO:0000256" key="4">
    <source>
        <dbReference type="ARBA" id="ARBA00022803"/>
    </source>
</evidence>
<dbReference type="InterPro" id="IPR019734">
    <property type="entry name" value="TPR_rpt"/>
</dbReference>
<feature type="region of interest" description="Disordered" evidence="7">
    <location>
        <begin position="1011"/>
        <end position="1070"/>
    </location>
</feature>
<dbReference type="Proteomes" id="UP000061512">
    <property type="component" value="Unassembled WGS sequence"/>
</dbReference>
<feature type="compositionally biased region" description="Low complexity" evidence="7">
    <location>
        <begin position="1027"/>
        <end position="1058"/>
    </location>
</feature>
<dbReference type="EMBL" id="LPJX01000001">
    <property type="protein sequence ID" value="KWF72297.1"/>
    <property type="molecule type" value="Genomic_DNA"/>
</dbReference>
<keyword evidence="2 8" id="KW-0732">Signal</keyword>
<dbReference type="SMART" id="SM00028">
    <property type="entry name" value="TPR"/>
    <property type="match status" value="7"/>
</dbReference>
<dbReference type="Pfam" id="PF13432">
    <property type="entry name" value="TPR_16"/>
    <property type="match status" value="3"/>
</dbReference>
<dbReference type="InterPro" id="IPR011990">
    <property type="entry name" value="TPR-like_helical_dom_sf"/>
</dbReference>
<dbReference type="GO" id="GO:0006011">
    <property type="term" value="P:UDP-alpha-D-glucose metabolic process"/>
    <property type="evidence" value="ECO:0007669"/>
    <property type="project" value="InterPro"/>
</dbReference>
<evidence type="ECO:0000256" key="7">
    <source>
        <dbReference type="SAM" id="MobiDB-lite"/>
    </source>
</evidence>
<name>A0A132F7Z2_9BURK</name>
<feature type="compositionally biased region" description="Low complexity" evidence="7">
    <location>
        <begin position="887"/>
        <end position="899"/>
    </location>
</feature>
<dbReference type="InterPro" id="IPR008410">
    <property type="entry name" value="BCSC_C"/>
</dbReference>
<feature type="repeat" description="TPR" evidence="6">
    <location>
        <begin position="734"/>
        <end position="767"/>
    </location>
</feature>
<evidence type="ECO:0000256" key="8">
    <source>
        <dbReference type="SAM" id="SignalP"/>
    </source>
</evidence>
<accession>A0A132F7Z2</accession>
<dbReference type="UniPathway" id="UPA00694"/>
<evidence type="ECO:0000256" key="3">
    <source>
        <dbReference type="ARBA" id="ARBA00022737"/>
    </source>
</evidence>
<evidence type="ECO:0000313" key="10">
    <source>
        <dbReference type="EMBL" id="KWF72297.1"/>
    </source>
</evidence>
<dbReference type="PRINTS" id="PR01441">
    <property type="entry name" value="CELLSNTHASEC"/>
</dbReference>
<dbReference type="InterPro" id="IPR003921">
    <property type="entry name" value="Cell_synth_C"/>
</dbReference>
<evidence type="ECO:0000313" key="11">
    <source>
        <dbReference type="Proteomes" id="UP000061512"/>
    </source>
</evidence>
<feature type="compositionally biased region" description="Low complexity" evidence="7">
    <location>
        <begin position="957"/>
        <end position="990"/>
    </location>
</feature>
<gene>
    <name evidence="10" type="ORF">WT57_06760</name>
</gene>
<feature type="signal peptide" evidence="8">
    <location>
        <begin position="1"/>
        <end position="31"/>
    </location>
</feature>
<dbReference type="PANTHER" id="PTHR45586:SF1">
    <property type="entry name" value="LIPOPOLYSACCHARIDE ASSEMBLY PROTEIN B"/>
    <property type="match status" value="1"/>
</dbReference>
<dbReference type="PANTHER" id="PTHR45586">
    <property type="entry name" value="TPR REPEAT-CONTAINING PROTEIN PA4667"/>
    <property type="match status" value="1"/>
</dbReference>
<evidence type="ECO:0000259" key="9">
    <source>
        <dbReference type="Pfam" id="PF05420"/>
    </source>
</evidence>
<dbReference type="PROSITE" id="PS50005">
    <property type="entry name" value="TPR"/>
    <property type="match status" value="1"/>
</dbReference>
<protein>
    <submittedName>
        <fullName evidence="10">Cellulose synthase</fullName>
    </submittedName>
</protein>
<keyword evidence="5" id="KW-0135">Cellulose biosynthesis</keyword>
<sequence length="1501" mass="158648">MRVRRSGRLAATRAGGIASLLLMLALPHAAAAATGDPLKVLVDQGKYWQAHGRGDLAAQAWNKVLGVDPHQPDALFGMGMVLADRKDTTGARRYLELLRRTAPGFPRIDELGQRVGESSARDDAIDDARRLARTGQSALAAQQYQRALQGAPSSPSLQLEYYQALAATPSGWNEARRGLEQLARNNPEDPRYALAYAQHLTYRDATRRDGIARLEQLSGDAKVGEQARQGWRQALLWLAARPSDQARYLAYLKQAPDDPAVKARYDGMVRQDQAGREHDRQDAANEARGREIADGFAALDRGDLDAARARFDGVLDKSPDDADALGGRGIVELKQEHFAQARNDLERASRHGNAARWRPALVSATYWADTSDALGAQSNGDFAKAKTLFERAILTDPSNVTAQVLLGDALLANRDPRGAEQAYRMALRRQADNPDAVRGLVGALAAQGRGDDALQFATQLTAEQQARAGGLDRLRRTAEAAQARQAEARGDLGAARSLFEDALAGSPDDPWLRLDLARVYVRQGAVASARSMMDGLLAEHPDMPDALYASALLAEQTQDWTTGLQRLDRIPAAQRTAAMTALQHRLWVGQQVALATRMAQQGRRTQALGVLRDAEGIGLETPSLAGLLSAGYLAAGDASRARWLVQRALAREPDNAGLLLQYARILLAARQDALLGDAMRRLAAMSLSAEQRSDFDRLNVEIVVRQADAVRQSGDLAGGYTVIAPWLAALPDSPDLQAALARLYTSAGDAANALKCYRVALARRPDDAGLLIAAIYAASGAKAWRDGDAFAASALRLAPDDPALLAAIGRLYRAEGKLTLASQYLQRALLAANAPPVRSGRAQPNVPRSWEDTMRRIGANPLPGTNPFEGKTAVDVARAPADPGAATPSPGGLSWSTPSSSVPTVPYTMPPALPATYSTPAVAPESRTIPPDMPSLAAARDTGGYGQEAAAGTGAGRASPVRSYRAYSASASDRAPAPQAMPAAGYDASTADADDGAAGYVATPWPMSPAALAAQSRQEAGPRASSAGPTRPARRGANPTRTRTAARASGYGQAIDAAPPDPAYPSRALPAYLPQPPAGYAQNAAVGAPAPRAAMANADVQMLDVASELAQVNREQASTVSGGLVFRNRAGEAGLSGLTDIEAPLEGRIKAGNGHVVVTATPVMLDEGDASTDVATLARFGAGLARSAAGGSPGSQTASGVGLSVGYEGKQLKADIGAMPVGFPYQDVVGGVRYSGAMTDRAAYSLAVTRRAVTDSLLSFAGARDAGAGLKWGGVTRSGVRGALSWDDGTSGAYVQGAFDYYDGHHVERNFAGKGSGGAYTRLFRDADQTFTLGINATWMRFSRNQSYFTYGQGGYFSPQQYVILNVPIEYAGRSGPFTYDVNGSVGVQHYRQNAVPYFPLDPAMQAQAAANAAGSQTPGLDPGAVYPARSKTGIAYSLAARGEYQVAPQLAVGATASFGNAYQYREWVAAVYLRYSFTPQAGMQPFPPRTFASPYLVDAN</sequence>
<dbReference type="InterPro" id="IPR051012">
    <property type="entry name" value="CellSynth/LPSAsmb/PSIAsmb"/>
</dbReference>
<dbReference type="Gene3D" id="1.25.40.10">
    <property type="entry name" value="Tetratricopeptide repeat domain"/>
    <property type="match status" value="5"/>
</dbReference>
<keyword evidence="4 6" id="KW-0802">TPR repeat</keyword>
<dbReference type="GO" id="GO:0019867">
    <property type="term" value="C:outer membrane"/>
    <property type="evidence" value="ECO:0007669"/>
    <property type="project" value="InterPro"/>
</dbReference>
<evidence type="ECO:0000256" key="5">
    <source>
        <dbReference type="ARBA" id="ARBA00022916"/>
    </source>
</evidence>
<dbReference type="SUPFAM" id="SSF48452">
    <property type="entry name" value="TPR-like"/>
    <property type="match status" value="2"/>
</dbReference>
<evidence type="ECO:0000256" key="2">
    <source>
        <dbReference type="ARBA" id="ARBA00022729"/>
    </source>
</evidence>
<feature type="domain" description="Cellulose synthase operon C C-terminal" evidence="9">
    <location>
        <begin position="1137"/>
        <end position="1478"/>
    </location>
</feature>
<evidence type="ECO:0000256" key="1">
    <source>
        <dbReference type="ARBA" id="ARBA00005186"/>
    </source>
</evidence>
<feature type="region of interest" description="Disordered" evidence="7">
    <location>
        <begin position="880"/>
        <end position="899"/>
    </location>
</feature>
<comment type="pathway">
    <text evidence="1">Glycan metabolism; bacterial cellulose biosynthesis.</text>
</comment>